<comment type="caution">
    <text evidence="2">The sequence shown here is derived from an EMBL/GenBank/DDBJ whole genome shotgun (WGS) entry which is preliminary data.</text>
</comment>
<dbReference type="InterPro" id="IPR021529">
    <property type="entry name" value="DUF2798"/>
</dbReference>
<protein>
    <submittedName>
        <fullName evidence="2">DUF2798 domain-containing protein</fullName>
    </submittedName>
</protein>
<gene>
    <name evidence="2" type="ORF">BSK56_24680</name>
</gene>
<dbReference type="RefSeq" id="WP_076113190.1">
    <property type="nucleotide sequence ID" value="NZ_MPTB01000037.1"/>
</dbReference>
<keyword evidence="1" id="KW-0472">Membrane</keyword>
<keyword evidence="3" id="KW-1185">Reference proteome</keyword>
<organism evidence="2 3">
    <name type="scientific">Paenibacillus borealis</name>
    <dbReference type="NCBI Taxonomy" id="160799"/>
    <lineage>
        <taxon>Bacteria</taxon>
        <taxon>Bacillati</taxon>
        <taxon>Bacillota</taxon>
        <taxon>Bacilli</taxon>
        <taxon>Bacillales</taxon>
        <taxon>Paenibacillaceae</taxon>
        <taxon>Paenibacillus</taxon>
    </lineage>
</organism>
<dbReference type="EMBL" id="MPTB01000037">
    <property type="protein sequence ID" value="OMD43166.1"/>
    <property type="molecule type" value="Genomic_DNA"/>
</dbReference>
<evidence type="ECO:0000313" key="2">
    <source>
        <dbReference type="EMBL" id="OMD43166.1"/>
    </source>
</evidence>
<dbReference type="Pfam" id="PF11391">
    <property type="entry name" value="DUF2798"/>
    <property type="match status" value="2"/>
</dbReference>
<sequence>MGRNKKEALVFTCMMCVLMVVGMSFYNVMLNTGLTHTLFRDVAIGLLPALIVALFCDVVIVSKSAKGLAFRLVKPADPMIKKVLFISFFMVCGMVLCMSLYGTLAHYGFGDNFLRHYLSTAGLNIICALPLQLIVVGPLTRFLFTRIYP</sequence>
<feature type="transmembrane region" description="Helical" evidence="1">
    <location>
        <begin position="121"/>
        <end position="144"/>
    </location>
</feature>
<feature type="transmembrane region" description="Helical" evidence="1">
    <location>
        <begin position="83"/>
        <end position="101"/>
    </location>
</feature>
<keyword evidence="1" id="KW-0812">Transmembrane</keyword>
<feature type="transmembrane region" description="Helical" evidence="1">
    <location>
        <begin position="9"/>
        <end position="30"/>
    </location>
</feature>
<evidence type="ECO:0000256" key="1">
    <source>
        <dbReference type="SAM" id="Phobius"/>
    </source>
</evidence>
<proteinExistence type="predicted"/>
<name>A0ABX3H260_PAEBO</name>
<reference evidence="2 3" key="1">
    <citation type="submission" date="2016-10" db="EMBL/GenBank/DDBJ databases">
        <title>Paenibacillus species isolates.</title>
        <authorList>
            <person name="Beno S.M."/>
        </authorList>
    </citation>
    <scope>NUCLEOTIDE SEQUENCE [LARGE SCALE GENOMIC DNA]</scope>
    <source>
        <strain evidence="2 3">FSL H7-0744</strain>
    </source>
</reference>
<feature type="transmembrane region" description="Helical" evidence="1">
    <location>
        <begin position="42"/>
        <end position="62"/>
    </location>
</feature>
<keyword evidence="1" id="KW-1133">Transmembrane helix</keyword>
<accession>A0ABX3H260</accession>
<evidence type="ECO:0000313" key="3">
    <source>
        <dbReference type="Proteomes" id="UP000187412"/>
    </source>
</evidence>
<dbReference type="Proteomes" id="UP000187412">
    <property type="component" value="Unassembled WGS sequence"/>
</dbReference>